<reference evidence="1" key="2">
    <citation type="submission" date="2020-05" db="UniProtKB">
        <authorList>
            <consortium name="EnsemblMetazoa"/>
        </authorList>
    </citation>
    <scope>IDENTIFICATION</scope>
    <source>
        <strain evidence="1">IAEA</strain>
    </source>
</reference>
<dbReference type="STRING" id="37001.A0A1A9WHF9"/>
<protein>
    <submittedName>
        <fullName evidence="1">Uncharacterized protein</fullName>
    </submittedName>
</protein>
<accession>A0A1A9WHF9</accession>
<keyword evidence="2" id="KW-1185">Reference proteome</keyword>
<name>A0A1A9WHF9_9MUSC</name>
<organism evidence="1 2">
    <name type="scientific">Glossina brevipalpis</name>
    <dbReference type="NCBI Taxonomy" id="37001"/>
    <lineage>
        <taxon>Eukaryota</taxon>
        <taxon>Metazoa</taxon>
        <taxon>Ecdysozoa</taxon>
        <taxon>Arthropoda</taxon>
        <taxon>Hexapoda</taxon>
        <taxon>Insecta</taxon>
        <taxon>Pterygota</taxon>
        <taxon>Neoptera</taxon>
        <taxon>Endopterygota</taxon>
        <taxon>Diptera</taxon>
        <taxon>Brachycera</taxon>
        <taxon>Muscomorpha</taxon>
        <taxon>Hippoboscoidea</taxon>
        <taxon>Glossinidae</taxon>
        <taxon>Glossina</taxon>
    </lineage>
</organism>
<dbReference type="EnsemblMetazoa" id="GBRI019873-RA">
    <property type="protein sequence ID" value="GBRI019873-PA"/>
    <property type="gene ID" value="GBRI019873"/>
</dbReference>
<evidence type="ECO:0000313" key="2">
    <source>
        <dbReference type="Proteomes" id="UP000091820"/>
    </source>
</evidence>
<sequence length="411" mass="47594">MLKENVFITSPMASENVVQYKIISSLEEEISIELFLADIRPYIREQIRQKLEEFNSIKFNLRLFGEYVKGMDAEMVLTLKHFSTNFSVVREVGEVDEKIAGLFVELTKAAEEYQERDSGWAITAFKFCELTICRLKSIPVGSHLALPKRIYTKKATINVKNNDVYCFKWCILATIAFKKDNLPGTQLRRLSRPEYYKIGSIRQKIISFRNREIDLSGLTFPVTNADISHFESKNSGISINIYELYDDKRKGEWKVMGPARAAKSTKDFHINLLTIYKPNRSQYHYCLITNMQRLVKTQFTRSNATGQCCDLCQTFYTTGGNRHKEECTRVRSVFPAVGTKTKFTHFEKQISPPIIIYADIEALLKPTRVIQKGEGTRIIQEHEACAVSYYIRHVYNEDCDEQYVFDGKYIL</sequence>
<evidence type="ECO:0000313" key="1">
    <source>
        <dbReference type="EnsemblMetazoa" id="GBRI019873-PA"/>
    </source>
</evidence>
<dbReference type="Proteomes" id="UP000091820">
    <property type="component" value="Unassembled WGS sequence"/>
</dbReference>
<reference evidence="2" key="1">
    <citation type="submission" date="2014-03" db="EMBL/GenBank/DDBJ databases">
        <authorList>
            <person name="Aksoy S."/>
            <person name="Warren W."/>
            <person name="Wilson R.K."/>
        </authorList>
    </citation>
    <scope>NUCLEOTIDE SEQUENCE [LARGE SCALE GENOMIC DNA]</scope>
    <source>
        <strain evidence="2">IAEA</strain>
    </source>
</reference>
<proteinExistence type="predicted"/>
<dbReference type="PANTHER" id="PTHR31511">
    <property type="entry name" value="PROTEIN CBG23764"/>
    <property type="match status" value="1"/>
</dbReference>
<dbReference type="VEuPathDB" id="VectorBase:GBRI019873"/>
<dbReference type="AlphaFoldDB" id="A0A1A9WHF9"/>
<dbReference type="PANTHER" id="PTHR31511:SF12">
    <property type="entry name" value="RHO TERMINATION FACTOR N-TERMINAL DOMAIN-CONTAINING PROTEIN"/>
    <property type="match status" value="1"/>
</dbReference>